<dbReference type="RefSeq" id="WP_011966428.1">
    <property type="nucleotide sequence ID" value="NZ_CP069431.1"/>
</dbReference>
<evidence type="ECO:0000256" key="1">
    <source>
        <dbReference type="ARBA" id="ARBA00001933"/>
    </source>
</evidence>
<dbReference type="GO" id="GO:0008483">
    <property type="term" value="F:transaminase activity"/>
    <property type="evidence" value="ECO:0007669"/>
    <property type="project" value="UniProtKB-KW"/>
</dbReference>
<dbReference type="CDD" id="cd00609">
    <property type="entry name" value="AAT_like"/>
    <property type="match status" value="1"/>
</dbReference>
<dbReference type="Gene3D" id="3.40.640.10">
    <property type="entry name" value="Type I PLP-dependent aspartate aminotransferase-like (Major domain)"/>
    <property type="match status" value="1"/>
</dbReference>
<dbReference type="GO" id="GO:0030170">
    <property type="term" value="F:pyridoxal phosphate binding"/>
    <property type="evidence" value="ECO:0007669"/>
    <property type="project" value="InterPro"/>
</dbReference>
<dbReference type="InterPro" id="IPR004839">
    <property type="entry name" value="Aminotransferase_I/II_large"/>
</dbReference>
<protein>
    <recommendedName>
        <fullName evidence="4">Aminotransferase</fullName>
        <ecNumber evidence="4">2.6.1.-</ecNumber>
    </recommendedName>
</protein>
<dbReference type="OMA" id="SKTFNMT"/>
<evidence type="ECO:0000259" key="5">
    <source>
        <dbReference type="Pfam" id="PF00155"/>
    </source>
</evidence>
<dbReference type="InterPro" id="IPR015422">
    <property type="entry name" value="PyrdxlP-dep_Trfase_small"/>
</dbReference>
<dbReference type="PANTHER" id="PTHR42832">
    <property type="entry name" value="AMINO ACID AMINOTRANSFERASE"/>
    <property type="match status" value="1"/>
</dbReference>
<dbReference type="SUPFAM" id="SSF53383">
    <property type="entry name" value="PLP-dependent transferases"/>
    <property type="match status" value="1"/>
</dbReference>
<dbReference type="InterPro" id="IPR015421">
    <property type="entry name" value="PyrdxlP-dep_Trfase_major"/>
</dbReference>
<dbReference type="Proteomes" id="UP000432516">
    <property type="component" value="Unassembled WGS sequence"/>
</dbReference>
<comment type="cofactor">
    <cofactor evidence="1 4">
        <name>pyridoxal 5'-phosphate</name>
        <dbReference type="ChEBI" id="CHEBI:597326"/>
    </cofactor>
</comment>
<dbReference type="InterPro" id="IPR004838">
    <property type="entry name" value="NHTrfase_class1_PyrdxlP-BS"/>
</dbReference>
<dbReference type="PROSITE" id="PS00105">
    <property type="entry name" value="AA_TRANSFER_CLASS_1"/>
    <property type="match status" value="1"/>
</dbReference>
<feature type="domain" description="Aminotransferase class I/classII large" evidence="5">
    <location>
        <begin position="39"/>
        <end position="389"/>
    </location>
</feature>
<name>A0A6I2NK43_PARDI</name>
<dbReference type="Gene3D" id="3.90.1150.10">
    <property type="entry name" value="Aspartate Aminotransferase, domain 1"/>
    <property type="match status" value="1"/>
</dbReference>
<organism evidence="6 7">
    <name type="scientific">Parabacteroides distasonis</name>
    <dbReference type="NCBI Taxonomy" id="823"/>
    <lineage>
        <taxon>Bacteria</taxon>
        <taxon>Pseudomonadati</taxon>
        <taxon>Bacteroidota</taxon>
        <taxon>Bacteroidia</taxon>
        <taxon>Bacteroidales</taxon>
        <taxon>Tannerellaceae</taxon>
        <taxon>Parabacteroides</taxon>
    </lineage>
</organism>
<comment type="caution">
    <text evidence="6">The sequence shown here is derived from an EMBL/GenBank/DDBJ whole genome shotgun (WGS) entry which is preliminary data.</text>
</comment>
<accession>A0A6I2NK43</accession>
<keyword evidence="2 4" id="KW-0032">Aminotransferase</keyword>
<dbReference type="EC" id="2.6.1.-" evidence="4"/>
<gene>
    <name evidence="6" type="ORF">GKD68_01540</name>
</gene>
<dbReference type="Pfam" id="PF00155">
    <property type="entry name" value="Aminotran_1_2"/>
    <property type="match status" value="1"/>
</dbReference>
<comment type="similarity">
    <text evidence="4">Belongs to the class-I pyridoxal-phosphate-dependent aminotransferase family.</text>
</comment>
<dbReference type="AlphaFoldDB" id="A0A6I2NK43"/>
<evidence type="ECO:0000313" key="7">
    <source>
        <dbReference type="Proteomes" id="UP000432516"/>
    </source>
</evidence>
<sequence length="392" mass="44337">MQKENKACNITPANRVGSVQEYYFSKKLKEVAEMNAAGKNVINLGVGSPDLPPSEQTIETLCEHARKANEHGYQPYVGIPELRKGFADWYKTWYNVDLDPKTEIQPLIGSKEGILHISLAFLNPGDGVLVPNPGYPTYSSVSKLVEARLIPYELKEELGWQPDFEELEKMDLSNVKLMWTNYPNMPTGANASVELYEKLVAFGRKHGIIICNDNPYSFILNEHPLSILSIPGAKEICIEMNSMSKAHNMPGWRMAMLASNAQFVQWILKVKSNIDSGQFKPMQYAAVEALSAKKEWYDNMNRVYRSRRNLAGQIMRTLGCEYDENQVGMFLWGRIPDSAESGEAIANKVLYEANVFLTPGFIFGSRGERYIRISLCCKNETLEEALKRIENL</sequence>
<dbReference type="EMBL" id="WKNE01000001">
    <property type="protein sequence ID" value="MRZ53438.1"/>
    <property type="molecule type" value="Genomic_DNA"/>
</dbReference>
<evidence type="ECO:0000256" key="4">
    <source>
        <dbReference type="RuleBase" id="RU000481"/>
    </source>
</evidence>
<evidence type="ECO:0000313" key="6">
    <source>
        <dbReference type="EMBL" id="MRZ53438.1"/>
    </source>
</evidence>
<evidence type="ECO:0000256" key="2">
    <source>
        <dbReference type="ARBA" id="ARBA00022576"/>
    </source>
</evidence>
<evidence type="ECO:0000256" key="3">
    <source>
        <dbReference type="ARBA" id="ARBA00022679"/>
    </source>
</evidence>
<dbReference type="InterPro" id="IPR015424">
    <property type="entry name" value="PyrdxlP-dep_Trfase"/>
</dbReference>
<dbReference type="InterPro" id="IPR050881">
    <property type="entry name" value="LL-DAP_aminotransferase"/>
</dbReference>
<keyword evidence="3 4" id="KW-0808">Transferase</keyword>
<dbReference type="PANTHER" id="PTHR42832:SF3">
    <property type="entry name" value="L-GLUTAMINE--4-(METHYLSULFANYL)-2-OXOBUTANOATE AMINOTRANSFERASE"/>
    <property type="match status" value="1"/>
</dbReference>
<proteinExistence type="inferred from homology"/>
<reference evidence="6 7" key="1">
    <citation type="journal article" date="2019" name="Nat. Med.">
        <title>A library of human gut bacterial isolates paired with longitudinal multiomics data enables mechanistic microbiome research.</title>
        <authorList>
            <person name="Poyet M."/>
            <person name="Groussin M."/>
            <person name="Gibbons S.M."/>
            <person name="Avila-Pacheco J."/>
            <person name="Jiang X."/>
            <person name="Kearney S.M."/>
            <person name="Perrotta A.R."/>
            <person name="Berdy B."/>
            <person name="Zhao S."/>
            <person name="Lieberman T.D."/>
            <person name="Swanson P.K."/>
            <person name="Smith M."/>
            <person name="Roesemann S."/>
            <person name="Alexander J.E."/>
            <person name="Rich S.A."/>
            <person name="Livny J."/>
            <person name="Vlamakis H."/>
            <person name="Clish C."/>
            <person name="Bullock K."/>
            <person name="Deik A."/>
            <person name="Scott J."/>
            <person name="Pierce K.A."/>
            <person name="Xavier R.J."/>
            <person name="Alm E.J."/>
        </authorList>
    </citation>
    <scope>NUCLEOTIDE SEQUENCE [LARGE SCALE GENOMIC DNA]</scope>
    <source>
        <strain evidence="6 7">BIOML-A2</strain>
    </source>
</reference>